<name>A0A132AJ45_SARSC</name>
<evidence type="ECO:0000313" key="2">
    <source>
        <dbReference type="Proteomes" id="UP000616769"/>
    </source>
</evidence>
<dbReference type="Proteomes" id="UP000616769">
    <property type="component" value="Unassembled WGS sequence"/>
</dbReference>
<dbReference type="EMBL" id="JXLN01015869">
    <property type="protein sequence ID" value="KPM10839.1"/>
    <property type="molecule type" value="Genomic_DNA"/>
</dbReference>
<sequence length="67" mass="7589">MKGGAVWNNINVSPERFSTPNSVVPLDHHFQASIQFNSSMKSERENPILEFLFRAAMLPINTKKNSN</sequence>
<accession>A0A132AJ45</accession>
<comment type="caution">
    <text evidence="1">The sequence shown here is derived from an EMBL/GenBank/DDBJ whole genome shotgun (WGS) entry which is preliminary data.</text>
</comment>
<dbReference type="VEuPathDB" id="VectorBase:SSCA006086"/>
<protein>
    <submittedName>
        <fullName evidence="1">Uncharacterized protein</fullName>
    </submittedName>
</protein>
<proteinExistence type="predicted"/>
<evidence type="ECO:0000313" key="1">
    <source>
        <dbReference type="EMBL" id="KPM10839.1"/>
    </source>
</evidence>
<dbReference type="AlphaFoldDB" id="A0A132AJ45"/>
<gene>
    <name evidence="1" type="ORF">QR98_0094020</name>
</gene>
<organism evidence="1 2">
    <name type="scientific">Sarcoptes scabiei</name>
    <name type="common">Itch mite</name>
    <name type="synonym">Acarus scabiei</name>
    <dbReference type="NCBI Taxonomy" id="52283"/>
    <lineage>
        <taxon>Eukaryota</taxon>
        <taxon>Metazoa</taxon>
        <taxon>Ecdysozoa</taxon>
        <taxon>Arthropoda</taxon>
        <taxon>Chelicerata</taxon>
        <taxon>Arachnida</taxon>
        <taxon>Acari</taxon>
        <taxon>Acariformes</taxon>
        <taxon>Sarcoptiformes</taxon>
        <taxon>Astigmata</taxon>
        <taxon>Psoroptidia</taxon>
        <taxon>Sarcoptoidea</taxon>
        <taxon>Sarcoptidae</taxon>
        <taxon>Sarcoptinae</taxon>
        <taxon>Sarcoptes</taxon>
    </lineage>
</organism>
<reference evidence="1 2" key="1">
    <citation type="journal article" date="2015" name="Parasit. Vectors">
        <title>Draft genome of the scabies mite.</title>
        <authorList>
            <person name="Rider S.D.Jr."/>
            <person name="Morgan M.S."/>
            <person name="Arlian L.G."/>
        </authorList>
    </citation>
    <scope>NUCLEOTIDE SEQUENCE [LARGE SCALE GENOMIC DNA]</scope>
    <source>
        <strain evidence="1">Arlian Lab</strain>
    </source>
</reference>